<dbReference type="EMBL" id="JBHSBY010000064">
    <property type="protein sequence ID" value="MFC4196838.1"/>
    <property type="molecule type" value="Genomic_DNA"/>
</dbReference>
<name>A0ABV8NLH9_9SPHI</name>
<evidence type="ECO:0000313" key="1">
    <source>
        <dbReference type="EMBL" id="MFC4196838.1"/>
    </source>
</evidence>
<keyword evidence="2" id="KW-1185">Reference proteome</keyword>
<proteinExistence type="predicted"/>
<dbReference type="PANTHER" id="PTHR36455:SF1">
    <property type="entry name" value="BLR8292 PROTEIN"/>
    <property type="match status" value="1"/>
</dbReference>
<protein>
    <submittedName>
        <fullName evidence="1">IS66 family insertion sequence element accessory protein TnpB</fullName>
    </submittedName>
</protein>
<dbReference type="RefSeq" id="WP_378960178.1">
    <property type="nucleotide sequence ID" value="NZ_JBHRXC010000016.1"/>
</dbReference>
<dbReference type="Pfam" id="PF05717">
    <property type="entry name" value="TnpB_IS66"/>
    <property type="match status" value="1"/>
</dbReference>
<dbReference type="PANTHER" id="PTHR36455">
    <property type="match status" value="1"/>
</dbReference>
<accession>A0ABV8NLH9</accession>
<gene>
    <name evidence="1" type="primary">tnpB</name>
    <name evidence="1" type="ORF">ACFOUY_09025</name>
</gene>
<sequence length="128" mass="14517">MLSVSAAYHYFLYRGITDFRSGFDSLSGLVRAELDKDPTLGDVFIFFNRKRNQVKLLHFEGDGFALYHKRLESGTYEVPDASVSEGGQAAISSDELLFILKGIKLRSIERRARFNLKKHSEKIGQKLA</sequence>
<evidence type="ECO:0000313" key="2">
    <source>
        <dbReference type="Proteomes" id="UP001595792"/>
    </source>
</evidence>
<comment type="caution">
    <text evidence="1">The sequence shown here is derived from an EMBL/GenBank/DDBJ whole genome shotgun (WGS) entry which is preliminary data.</text>
</comment>
<dbReference type="InterPro" id="IPR008878">
    <property type="entry name" value="Transposase_IS66_Orf2"/>
</dbReference>
<reference evidence="2" key="1">
    <citation type="journal article" date="2019" name="Int. J. Syst. Evol. Microbiol.">
        <title>The Global Catalogue of Microorganisms (GCM) 10K type strain sequencing project: providing services to taxonomists for standard genome sequencing and annotation.</title>
        <authorList>
            <consortium name="The Broad Institute Genomics Platform"/>
            <consortium name="The Broad Institute Genome Sequencing Center for Infectious Disease"/>
            <person name="Wu L."/>
            <person name="Ma J."/>
        </authorList>
    </citation>
    <scope>NUCLEOTIDE SEQUENCE [LARGE SCALE GENOMIC DNA]</scope>
    <source>
        <strain evidence="2">CCM 8689</strain>
    </source>
</reference>
<dbReference type="NCBIfam" id="NF033819">
    <property type="entry name" value="IS66_TnpB"/>
    <property type="match status" value="1"/>
</dbReference>
<dbReference type="Proteomes" id="UP001595792">
    <property type="component" value="Unassembled WGS sequence"/>
</dbReference>
<organism evidence="1 2">
    <name type="scientific">Pedobacter jamesrossensis</name>
    <dbReference type="NCBI Taxonomy" id="1908238"/>
    <lineage>
        <taxon>Bacteria</taxon>
        <taxon>Pseudomonadati</taxon>
        <taxon>Bacteroidota</taxon>
        <taxon>Sphingobacteriia</taxon>
        <taxon>Sphingobacteriales</taxon>
        <taxon>Sphingobacteriaceae</taxon>
        <taxon>Pedobacter</taxon>
    </lineage>
</organism>